<evidence type="ECO:0008006" key="4">
    <source>
        <dbReference type="Google" id="ProtNLM"/>
    </source>
</evidence>
<comment type="caution">
    <text evidence="2">The sequence shown here is derived from an EMBL/GenBank/DDBJ whole genome shotgun (WGS) entry which is preliminary data.</text>
</comment>
<gene>
    <name evidence="2" type="ORF">JOE69_002825</name>
</gene>
<dbReference type="Proteomes" id="UP001185069">
    <property type="component" value="Unassembled WGS sequence"/>
</dbReference>
<organism evidence="2 3">
    <name type="scientific">Arthrobacter russicus</name>
    <dbReference type="NCBI Taxonomy" id="172040"/>
    <lineage>
        <taxon>Bacteria</taxon>
        <taxon>Bacillati</taxon>
        <taxon>Actinomycetota</taxon>
        <taxon>Actinomycetes</taxon>
        <taxon>Micrococcales</taxon>
        <taxon>Micrococcaceae</taxon>
        <taxon>Arthrobacter</taxon>
    </lineage>
</organism>
<dbReference type="EMBL" id="JAVDQF010000001">
    <property type="protein sequence ID" value="MDR6270587.1"/>
    <property type="molecule type" value="Genomic_DNA"/>
</dbReference>
<keyword evidence="3" id="KW-1185">Reference proteome</keyword>
<name>A0ABU1JGU9_9MICC</name>
<evidence type="ECO:0000313" key="3">
    <source>
        <dbReference type="Proteomes" id="UP001185069"/>
    </source>
</evidence>
<accession>A0ABU1JGU9</accession>
<dbReference type="RefSeq" id="WP_309799751.1">
    <property type="nucleotide sequence ID" value="NZ_BAAAHY010000012.1"/>
</dbReference>
<feature type="compositionally biased region" description="Polar residues" evidence="1">
    <location>
        <begin position="11"/>
        <end position="20"/>
    </location>
</feature>
<reference evidence="2 3" key="1">
    <citation type="submission" date="2023-07" db="EMBL/GenBank/DDBJ databases">
        <title>Sequencing the genomes of 1000 actinobacteria strains.</title>
        <authorList>
            <person name="Klenk H.-P."/>
        </authorList>
    </citation>
    <scope>NUCLEOTIDE SEQUENCE [LARGE SCALE GENOMIC DNA]</scope>
    <source>
        <strain evidence="2 3">DSM 14555</strain>
    </source>
</reference>
<feature type="region of interest" description="Disordered" evidence="1">
    <location>
        <begin position="1"/>
        <end position="20"/>
    </location>
</feature>
<sequence length="353" mass="37107">MPVERGLFIPQTGTSPNFQGTNPLQARLAFAGMLAENSSGSPRPGLLMPTATLVVTGTSDMSYNVAAVNVVTTRAAAAGAYVFSTTGTTNRKTTPAPGANSRYDIIWTKQNDTQYGDADNTAEIYVTQGTPAAAPVKPAPSLNGNPVQGALVLAEALVQTGATATNSSLVQISQVWRYTVPRGAPIPVRNLTELNEITPGPGVIVQRLDLGGVIEVWDAGSFSYSKGKQFSWLRAPEVKWGSTKTKIGALGSVQDINNNFCSPAGVESGFRITLPGLYNVEMFLAGNNKPGAGVATLYRDGVRYTEAGIGSTGSWCGILSTIIYVTGTSDISVDGSSATDWFMVPNFRITRLG</sequence>
<protein>
    <recommendedName>
        <fullName evidence="4">Minor tail protein</fullName>
    </recommendedName>
</protein>
<proteinExistence type="predicted"/>
<evidence type="ECO:0000256" key="1">
    <source>
        <dbReference type="SAM" id="MobiDB-lite"/>
    </source>
</evidence>
<evidence type="ECO:0000313" key="2">
    <source>
        <dbReference type="EMBL" id="MDR6270587.1"/>
    </source>
</evidence>